<feature type="domain" description="RNA polymerase sigma factor 70 region 4 type 2" evidence="6">
    <location>
        <begin position="108"/>
        <end position="153"/>
    </location>
</feature>
<reference evidence="7" key="2">
    <citation type="submission" date="2020-09" db="EMBL/GenBank/DDBJ databases">
        <authorList>
            <person name="Sun Q."/>
            <person name="Zhou Y."/>
        </authorList>
    </citation>
    <scope>NUCLEOTIDE SEQUENCE</scope>
    <source>
        <strain evidence="7">CGMCC 1.15178</strain>
    </source>
</reference>
<keyword evidence="2" id="KW-0805">Transcription regulation</keyword>
<dbReference type="InterPro" id="IPR036388">
    <property type="entry name" value="WH-like_DNA-bd_sf"/>
</dbReference>
<name>A0A916YQ64_9BACL</name>
<dbReference type="SUPFAM" id="SSF88946">
    <property type="entry name" value="Sigma2 domain of RNA polymerase sigma factors"/>
    <property type="match status" value="1"/>
</dbReference>
<evidence type="ECO:0000256" key="4">
    <source>
        <dbReference type="ARBA" id="ARBA00023163"/>
    </source>
</evidence>
<evidence type="ECO:0000313" key="8">
    <source>
        <dbReference type="Proteomes" id="UP000612456"/>
    </source>
</evidence>
<dbReference type="PANTHER" id="PTHR43133:SF60">
    <property type="entry name" value="RNA POLYMERASE SIGMA FACTOR SIGV"/>
    <property type="match status" value="1"/>
</dbReference>
<comment type="caution">
    <text evidence="7">The sequence shown here is derived from an EMBL/GenBank/DDBJ whole genome shotgun (WGS) entry which is preliminary data.</text>
</comment>
<dbReference type="Proteomes" id="UP000612456">
    <property type="component" value="Unassembled WGS sequence"/>
</dbReference>
<dbReference type="InterPro" id="IPR013325">
    <property type="entry name" value="RNA_pol_sigma_r2"/>
</dbReference>
<keyword evidence="4" id="KW-0804">Transcription</keyword>
<dbReference type="Pfam" id="PF04542">
    <property type="entry name" value="Sigma70_r2"/>
    <property type="match status" value="1"/>
</dbReference>
<comment type="similarity">
    <text evidence="1">Belongs to the sigma-70 factor family. ECF subfamily.</text>
</comment>
<keyword evidence="3" id="KW-0731">Sigma factor</keyword>
<evidence type="ECO:0000256" key="2">
    <source>
        <dbReference type="ARBA" id="ARBA00023015"/>
    </source>
</evidence>
<dbReference type="SUPFAM" id="SSF88659">
    <property type="entry name" value="Sigma3 and sigma4 domains of RNA polymerase sigma factors"/>
    <property type="match status" value="1"/>
</dbReference>
<dbReference type="NCBIfam" id="TIGR02937">
    <property type="entry name" value="sigma70-ECF"/>
    <property type="match status" value="1"/>
</dbReference>
<dbReference type="CDD" id="cd06171">
    <property type="entry name" value="Sigma70_r4"/>
    <property type="match status" value="1"/>
</dbReference>
<proteinExistence type="inferred from homology"/>
<dbReference type="InterPro" id="IPR014284">
    <property type="entry name" value="RNA_pol_sigma-70_dom"/>
</dbReference>
<dbReference type="InterPro" id="IPR039425">
    <property type="entry name" value="RNA_pol_sigma-70-like"/>
</dbReference>
<dbReference type="Gene3D" id="1.10.1740.10">
    <property type="match status" value="1"/>
</dbReference>
<dbReference type="EMBL" id="BMHP01000001">
    <property type="protein sequence ID" value="GGD55452.1"/>
    <property type="molecule type" value="Genomic_DNA"/>
</dbReference>
<dbReference type="GO" id="GO:0016987">
    <property type="term" value="F:sigma factor activity"/>
    <property type="evidence" value="ECO:0007669"/>
    <property type="project" value="UniProtKB-KW"/>
</dbReference>
<dbReference type="Pfam" id="PF08281">
    <property type="entry name" value="Sigma70_r4_2"/>
    <property type="match status" value="1"/>
</dbReference>
<organism evidence="7 8">
    <name type="scientific">Paenibacillus nasutitermitis</name>
    <dbReference type="NCBI Taxonomy" id="1652958"/>
    <lineage>
        <taxon>Bacteria</taxon>
        <taxon>Bacillati</taxon>
        <taxon>Bacillota</taxon>
        <taxon>Bacilli</taxon>
        <taxon>Bacillales</taxon>
        <taxon>Paenibacillaceae</taxon>
        <taxon>Paenibacillus</taxon>
    </lineage>
</organism>
<evidence type="ECO:0000256" key="3">
    <source>
        <dbReference type="ARBA" id="ARBA00023082"/>
    </source>
</evidence>
<dbReference type="RefSeq" id="WP_188989938.1">
    <property type="nucleotide sequence ID" value="NZ_BMHP01000001.1"/>
</dbReference>
<dbReference type="GO" id="GO:0000428">
    <property type="term" value="C:DNA-directed RNA polymerase complex"/>
    <property type="evidence" value="ECO:0007669"/>
    <property type="project" value="UniProtKB-KW"/>
</dbReference>
<keyword evidence="7" id="KW-0240">DNA-directed RNA polymerase</keyword>
<keyword evidence="8" id="KW-1185">Reference proteome</keyword>
<gene>
    <name evidence="7" type="ORF">GCM10010911_11430</name>
</gene>
<evidence type="ECO:0000259" key="6">
    <source>
        <dbReference type="Pfam" id="PF08281"/>
    </source>
</evidence>
<reference evidence="7" key="1">
    <citation type="journal article" date="2014" name="Int. J. Syst. Evol. Microbiol.">
        <title>Complete genome sequence of Corynebacterium casei LMG S-19264T (=DSM 44701T), isolated from a smear-ripened cheese.</title>
        <authorList>
            <consortium name="US DOE Joint Genome Institute (JGI-PGF)"/>
            <person name="Walter F."/>
            <person name="Albersmeier A."/>
            <person name="Kalinowski J."/>
            <person name="Ruckert C."/>
        </authorList>
    </citation>
    <scope>NUCLEOTIDE SEQUENCE</scope>
    <source>
        <strain evidence="7">CGMCC 1.15178</strain>
    </source>
</reference>
<dbReference type="PANTHER" id="PTHR43133">
    <property type="entry name" value="RNA POLYMERASE ECF-TYPE SIGMA FACTO"/>
    <property type="match status" value="1"/>
</dbReference>
<dbReference type="GO" id="GO:0003677">
    <property type="term" value="F:DNA binding"/>
    <property type="evidence" value="ECO:0007669"/>
    <property type="project" value="InterPro"/>
</dbReference>
<dbReference type="InterPro" id="IPR007627">
    <property type="entry name" value="RNA_pol_sigma70_r2"/>
</dbReference>
<dbReference type="AlphaFoldDB" id="A0A916YQ64"/>
<evidence type="ECO:0000259" key="5">
    <source>
        <dbReference type="Pfam" id="PF04542"/>
    </source>
</evidence>
<dbReference type="Gene3D" id="1.10.10.10">
    <property type="entry name" value="Winged helix-like DNA-binding domain superfamily/Winged helix DNA-binding domain"/>
    <property type="match status" value="1"/>
</dbReference>
<dbReference type="InterPro" id="IPR013249">
    <property type="entry name" value="RNA_pol_sigma70_r4_t2"/>
</dbReference>
<dbReference type="GO" id="GO:0006352">
    <property type="term" value="P:DNA-templated transcription initiation"/>
    <property type="evidence" value="ECO:0007669"/>
    <property type="project" value="InterPro"/>
</dbReference>
<evidence type="ECO:0000313" key="7">
    <source>
        <dbReference type="EMBL" id="GGD55452.1"/>
    </source>
</evidence>
<sequence>MHNHSLRPGGDFSQTYQLYGGMLFKIAMIYLGNKGDAEEAMQETFIKLLYRSPEFNNREHEKAWLIKVLTNQCKNMLGSLWRRRVVKMEGMDDYTNSASDRTVIENVMRLPFKYKAVIHLYYYEDYAIRQISEIMQISESAVKMRLQRGRQLLKMDLEGDE</sequence>
<evidence type="ECO:0000256" key="1">
    <source>
        <dbReference type="ARBA" id="ARBA00010641"/>
    </source>
</evidence>
<protein>
    <submittedName>
        <fullName evidence="7">DNA-directed RNA polymerase sigma-70 factor</fullName>
    </submittedName>
</protein>
<dbReference type="InterPro" id="IPR013324">
    <property type="entry name" value="RNA_pol_sigma_r3/r4-like"/>
</dbReference>
<accession>A0A916YQ64</accession>
<feature type="domain" description="RNA polymerase sigma-70 region 2" evidence="5">
    <location>
        <begin position="16"/>
        <end position="82"/>
    </location>
</feature>